<evidence type="ECO:0000256" key="1">
    <source>
        <dbReference type="SAM" id="Phobius"/>
    </source>
</evidence>
<feature type="transmembrane region" description="Helical" evidence="1">
    <location>
        <begin position="52"/>
        <end position="81"/>
    </location>
</feature>
<keyword evidence="3" id="KW-1185">Reference proteome</keyword>
<evidence type="ECO:0000313" key="3">
    <source>
        <dbReference type="Proteomes" id="UP001385951"/>
    </source>
</evidence>
<keyword evidence="1" id="KW-0812">Transmembrane</keyword>
<gene>
    <name evidence="2" type="ORF">QCA50_008584</name>
</gene>
<feature type="transmembrane region" description="Helical" evidence="1">
    <location>
        <begin position="247"/>
        <end position="265"/>
    </location>
</feature>
<sequence>MSNETTETNEQLWFEQSINAAVYIGAMAWGVHVAVGYNAIRTIIYDKNKSSKIWLPFVGVVFLMSTINICASINFNQLAWIDERGFPGGPLAFIVTQQNRPVNTAVLATSIITIFFADAFLIQRCHVLWQKFYITGILTLVLVASTIMSILHSIQASRASAVLWDETTLSFSVPYVSLAMSLNILLTIVLTWRLLDFRRRMPLTVTEEVRQRYTSIEALVVESALPYGIISFIFVILYGTGNTGSNLFVPLLVQLHGIIPGLIIIRRVQGHAWSTDTIRRVGPAVHMFRGPQGRSTENGTQATGDVSMFSLGNDPSGHSLDNKAPMSV</sequence>
<accession>A0AAW0G9C7</accession>
<evidence type="ECO:0000313" key="2">
    <source>
        <dbReference type="EMBL" id="KAK7688214.1"/>
    </source>
</evidence>
<dbReference type="AlphaFoldDB" id="A0AAW0G9C7"/>
<feature type="transmembrane region" description="Helical" evidence="1">
    <location>
        <begin position="216"/>
        <end position="241"/>
    </location>
</feature>
<reference evidence="2 3" key="1">
    <citation type="submission" date="2022-09" db="EMBL/GenBank/DDBJ databases">
        <authorList>
            <person name="Palmer J.M."/>
        </authorList>
    </citation>
    <scope>NUCLEOTIDE SEQUENCE [LARGE SCALE GENOMIC DNA]</scope>
    <source>
        <strain evidence="2 3">DSM 7382</strain>
    </source>
</reference>
<name>A0AAW0G9C7_9APHY</name>
<dbReference type="EMBL" id="JASBNA010000011">
    <property type="protein sequence ID" value="KAK7688214.1"/>
    <property type="molecule type" value="Genomic_DNA"/>
</dbReference>
<proteinExistence type="predicted"/>
<comment type="caution">
    <text evidence="2">The sequence shown here is derived from an EMBL/GenBank/DDBJ whole genome shotgun (WGS) entry which is preliminary data.</text>
</comment>
<feature type="transmembrane region" description="Helical" evidence="1">
    <location>
        <begin position="133"/>
        <end position="154"/>
    </location>
</feature>
<feature type="transmembrane region" description="Helical" evidence="1">
    <location>
        <begin position="20"/>
        <end position="40"/>
    </location>
</feature>
<keyword evidence="1" id="KW-1133">Transmembrane helix</keyword>
<protein>
    <submittedName>
        <fullName evidence="2">Uncharacterized protein</fullName>
    </submittedName>
</protein>
<dbReference type="Proteomes" id="UP001385951">
    <property type="component" value="Unassembled WGS sequence"/>
</dbReference>
<keyword evidence="1" id="KW-0472">Membrane</keyword>
<feature type="transmembrane region" description="Helical" evidence="1">
    <location>
        <begin position="174"/>
        <end position="195"/>
    </location>
</feature>
<organism evidence="2 3">
    <name type="scientific">Cerrena zonata</name>
    <dbReference type="NCBI Taxonomy" id="2478898"/>
    <lineage>
        <taxon>Eukaryota</taxon>
        <taxon>Fungi</taxon>
        <taxon>Dikarya</taxon>
        <taxon>Basidiomycota</taxon>
        <taxon>Agaricomycotina</taxon>
        <taxon>Agaricomycetes</taxon>
        <taxon>Polyporales</taxon>
        <taxon>Cerrenaceae</taxon>
        <taxon>Cerrena</taxon>
    </lineage>
</organism>